<dbReference type="PANTHER" id="PTHR46162:SF55">
    <property type="entry name" value="MATH DOMAIN-CONTAINING PROTEIN"/>
    <property type="match status" value="1"/>
</dbReference>
<feature type="domain" description="MATH" evidence="1">
    <location>
        <begin position="182"/>
        <end position="219"/>
    </location>
</feature>
<keyword evidence="3" id="KW-1185">Reference proteome</keyword>
<name>A0ABC8UUU9_9AQUA</name>
<dbReference type="AlphaFoldDB" id="A0ABC8UUU9"/>
<dbReference type="CDD" id="cd00121">
    <property type="entry name" value="MATH"/>
    <property type="match status" value="1"/>
</dbReference>
<dbReference type="PROSITE" id="PS50144">
    <property type="entry name" value="MATH"/>
    <property type="match status" value="2"/>
</dbReference>
<protein>
    <recommendedName>
        <fullName evidence="1">MATH domain-containing protein</fullName>
    </recommendedName>
</protein>
<dbReference type="Proteomes" id="UP001642360">
    <property type="component" value="Unassembled WGS sequence"/>
</dbReference>
<dbReference type="PANTHER" id="PTHR46162">
    <property type="entry name" value="TRAF-LIKE FAMILY PROTEIN"/>
    <property type="match status" value="1"/>
</dbReference>
<dbReference type="Pfam" id="PF22486">
    <property type="entry name" value="MATH_2"/>
    <property type="match status" value="1"/>
</dbReference>
<dbReference type="EMBL" id="CAUOFW020009002">
    <property type="protein sequence ID" value="CAK9184522.1"/>
    <property type="molecule type" value="Genomic_DNA"/>
</dbReference>
<gene>
    <name evidence="2" type="ORF">ILEXP_LOCUS54859</name>
</gene>
<dbReference type="SUPFAM" id="SSF49599">
    <property type="entry name" value="TRAF domain-like"/>
    <property type="match status" value="1"/>
</dbReference>
<dbReference type="InterPro" id="IPR002083">
    <property type="entry name" value="MATH/TRAF_dom"/>
</dbReference>
<proteinExistence type="predicted"/>
<comment type="caution">
    <text evidence="2">The sequence shown here is derived from an EMBL/GenBank/DDBJ whole genome shotgun (WGS) entry which is preliminary data.</text>
</comment>
<dbReference type="Gene3D" id="2.60.210.10">
    <property type="entry name" value="Apoptosis, Tumor Necrosis Factor Receptor Associated Protein 2, Chain A"/>
    <property type="match status" value="1"/>
</dbReference>
<accession>A0ABC8UUU9</accession>
<evidence type="ECO:0000313" key="2">
    <source>
        <dbReference type="EMBL" id="CAK9184522.1"/>
    </source>
</evidence>
<dbReference type="InterPro" id="IPR008974">
    <property type="entry name" value="TRAF-like"/>
</dbReference>
<evidence type="ECO:0000259" key="1">
    <source>
        <dbReference type="PROSITE" id="PS50144"/>
    </source>
</evidence>
<sequence length="219" mass="25630">MDENSAHPFSNNDGAVEISRTLREVPPGDYLFQIKLFSLLSKAEEKRFESSDFESGGYKWKLCLYPNGYEKENGKGHISLYLAILEADTLPFGWEVNVKFELFVYDHMRDKYLTLQNVDGRLRRFHRFKTEFGFAKLLSLETFKDASNGYLIDDSCVFGAKVYVIKSTHRGEYLSLKEETCDNSYSWEIKKFSEIKVRSFSEPFTIGEYKWFEPLEFLT</sequence>
<reference evidence="2 3" key="1">
    <citation type="submission" date="2024-02" db="EMBL/GenBank/DDBJ databases">
        <authorList>
            <person name="Vignale AGUSTIN F."/>
            <person name="Sosa J E."/>
            <person name="Modenutti C."/>
        </authorList>
    </citation>
    <scope>NUCLEOTIDE SEQUENCE [LARGE SCALE GENOMIC DNA]</scope>
</reference>
<feature type="domain" description="MATH" evidence="1">
    <location>
        <begin position="27"/>
        <end position="162"/>
    </location>
</feature>
<evidence type="ECO:0000313" key="3">
    <source>
        <dbReference type="Proteomes" id="UP001642360"/>
    </source>
</evidence>
<organism evidence="2 3">
    <name type="scientific">Ilex paraguariensis</name>
    <name type="common">yerba mate</name>
    <dbReference type="NCBI Taxonomy" id="185542"/>
    <lineage>
        <taxon>Eukaryota</taxon>
        <taxon>Viridiplantae</taxon>
        <taxon>Streptophyta</taxon>
        <taxon>Embryophyta</taxon>
        <taxon>Tracheophyta</taxon>
        <taxon>Spermatophyta</taxon>
        <taxon>Magnoliopsida</taxon>
        <taxon>eudicotyledons</taxon>
        <taxon>Gunneridae</taxon>
        <taxon>Pentapetalae</taxon>
        <taxon>asterids</taxon>
        <taxon>campanulids</taxon>
        <taxon>Aquifoliales</taxon>
        <taxon>Aquifoliaceae</taxon>
        <taxon>Ilex</taxon>
    </lineage>
</organism>